<evidence type="ECO:0000256" key="10">
    <source>
        <dbReference type="ARBA" id="ARBA00023169"/>
    </source>
</evidence>
<feature type="transmembrane region" description="Helical" evidence="12">
    <location>
        <begin position="20"/>
        <end position="42"/>
    </location>
</feature>
<feature type="domain" description="Tyrosine-protein kinase G-rich" evidence="14">
    <location>
        <begin position="149"/>
        <end position="199"/>
    </location>
</feature>
<accession>A0ABW1RMV3</accession>
<comment type="subcellular location">
    <subcellularLocation>
        <location evidence="1">Cell membrane</location>
        <topology evidence="1">Multi-pass membrane protein</topology>
    </subcellularLocation>
</comment>
<dbReference type="Pfam" id="PF02706">
    <property type="entry name" value="Wzz"/>
    <property type="match status" value="1"/>
</dbReference>
<dbReference type="InterPro" id="IPR032807">
    <property type="entry name" value="GNVR"/>
</dbReference>
<evidence type="ECO:0000256" key="11">
    <source>
        <dbReference type="ARBA" id="ARBA00045736"/>
    </source>
</evidence>
<keyword evidence="16" id="KW-1185">Reference proteome</keyword>
<organism evidence="15 16">
    <name type="scientific">Companilactobacillus huachuanensis</name>
    <dbReference type="NCBI Taxonomy" id="2559914"/>
    <lineage>
        <taxon>Bacteria</taxon>
        <taxon>Bacillati</taxon>
        <taxon>Bacillota</taxon>
        <taxon>Bacilli</taxon>
        <taxon>Lactobacillales</taxon>
        <taxon>Lactobacillaceae</taxon>
        <taxon>Companilactobacillus</taxon>
    </lineage>
</organism>
<evidence type="ECO:0000256" key="1">
    <source>
        <dbReference type="ARBA" id="ARBA00004651"/>
    </source>
</evidence>
<gene>
    <name evidence="15" type="ORF">ACFQAV_11145</name>
</gene>
<proteinExistence type="inferred from homology"/>
<keyword evidence="8 12" id="KW-1133">Transmembrane helix</keyword>
<feature type="domain" description="Polysaccharide chain length determinant N-terminal" evidence="13">
    <location>
        <begin position="6"/>
        <end position="96"/>
    </location>
</feature>
<evidence type="ECO:0000256" key="6">
    <source>
        <dbReference type="ARBA" id="ARBA00022692"/>
    </source>
</evidence>
<keyword evidence="6 12" id="KW-0812">Transmembrane</keyword>
<reference evidence="16" key="1">
    <citation type="journal article" date="2019" name="Int. J. Syst. Evol. Microbiol.">
        <title>The Global Catalogue of Microorganisms (GCM) 10K type strain sequencing project: providing services to taxonomists for standard genome sequencing and annotation.</title>
        <authorList>
            <consortium name="The Broad Institute Genomics Platform"/>
            <consortium name="The Broad Institute Genome Sequencing Center for Infectious Disease"/>
            <person name="Wu L."/>
            <person name="Ma J."/>
        </authorList>
    </citation>
    <scope>NUCLEOTIDE SEQUENCE [LARGE SCALE GENOMIC DNA]</scope>
    <source>
        <strain evidence="16">CCM 8927</strain>
    </source>
</reference>
<evidence type="ECO:0000256" key="8">
    <source>
        <dbReference type="ARBA" id="ARBA00022989"/>
    </source>
</evidence>
<dbReference type="PANTHER" id="PTHR32309:SF13">
    <property type="entry name" value="FERRIC ENTEROBACTIN TRANSPORT PROTEIN FEPE"/>
    <property type="match status" value="1"/>
</dbReference>
<protein>
    <recommendedName>
        <fullName evidence="4">Capsular polysaccharide biosynthesis protein CpsC</fullName>
    </recommendedName>
</protein>
<dbReference type="EMBL" id="JBHSSF010000031">
    <property type="protein sequence ID" value="MFC6177400.1"/>
    <property type="molecule type" value="Genomic_DNA"/>
</dbReference>
<comment type="caution">
    <text evidence="15">The sequence shown here is derived from an EMBL/GenBank/DDBJ whole genome shotgun (WGS) entry which is preliminary data.</text>
</comment>
<name>A0ABW1RMV3_9LACO</name>
<comment type="pathway">
    <text evidence="2">Capsule biogenesis; capsule polysaccharide biosynthesis.</text>
</comment>
<sequence>MELKQTISMIQILVILRKHIKAILGTTIVITLVAAFMTFFVMTPKYSATTEILVNRKLSADLQSAQFQQVQADIQMISTYKDIITSPAVLKDVNQEAKTYAGYPGSMTKLKKSLTISNSQNSQVFSVTAKATNAQTAAKISNATARVFKQKIGKIMSINNVSIVSEALVTKKPVSPKKTMNIIAGLVVGILLGMALAFIFEMTDRTVASESFLVDELGLNSLGFVSEIDQKDIERTVKHKRFYDQKTDKNLVKRRV</sequence>
<dbReference type="PANTHER" id="PTHR32309">
    <property type="entry name" value="TYROSINE-PROTEIN KINASE"/>
    <property type="match status" value="1"/>
</dbReference>
<evidence type="ECO:0000256" key="3">
    <source>
        <dbReference type="ARBA" id="ARBA00006683"/>
    </source>
</evidence>
<evidence type="ECO:0000256" key="9">
    <source>
        <dbReference type="ARBA" id="ARBA00023136"/>
    </source>
</evidence>
<keyword evidence="10" id="KW-0270">Exopolysaccharide synthesis</keyword>
<dbReference type="Proteomes" id="UP001596288">
    <property type="component" value="Unassembled WGS sequence"/>
</dbReference>
<evidence type="ECO:0000313" key="16">
    <source>
        <dbReference type="Proteomes" id="UP001596288"/>
    </source>
</evidence>
<dbReference type="InterPro" id="IPR003856">
    <property type="entry name" value="LPS_length_determ_N"/>
</dbReference>
<dbReference type="Pfam" id="PF13807">
    <property type="entry name" value="GNVR"/>
    <property type="match status" value="1"/>
</dbReference>
<evidence type="ECO:0000256" key="7">
    <source>
        <dbReference type="ARBA" id="ARBA00022903"/>
    </source>
</evidence>
<comment type="function">
    <text evidence="11">Required for CpsD phosphorylation. Involved in the regulation of capsular polysaccharide biosynthesis. May be part of a complex that directs the coordinated polymerization and export to the cell surface of the capsular polysaccharide.</text>
</comment>
<evidence type="ECO:0000259" key="13">
    <source>
        <dbReference type="Pfam" id="PF02706"/>
    </source>
</evidence>
<evidence type="ECO:0000313" key="15">
    <source>
        <dbReference type="EMBL" id="MFC6177400.1"/>
    </source>
</evidence>
<keyword evidence="9 12" id="KW-0472">Membrane</keyword>
<feature type="transmembrane region" description="Helical" evidence="12">
    <location>
        <begin position="182"/>
        <end position="200"/>
    </location>
</feature>
<evidence type="ECO:0000259" key="14">
    <source>
        <dbReference type="Pfam" id="PF13807"/>
    </source>
</evidence>
<dbReference type="InterPro" id="IPR050445">
    <property type="entry name" value="Bact_polysacc_biosynth/exp"/>
</dbReference>
<evidence type="ECO:0000256" key="5">
    <source>
        <dbReference type="ARBA" id="ARBA00022475"/>
    </source>
</evidence>
<keyword evidence="7" id="KW-0972">Capsule biogenesis/degradation</keyword>
<evidence type="ECO:0000256" key="12">
    <source>
        <dbReference type="SAM" id="Phobius"/>
    </source>
</evidence>
<dbReference type="RefSeq" id="WP_137611754.1">
    <property type="nucleotide sequence ID" value="NZ_BJDF01000013.1"/>
</dbReference>
<evidence type="ECO:0000256" key="4">
    <source>
        <dbReference type="ARBA" id="ARBA00020739"/>
    </source>
</evidence>
<comment type="similarity">
    <text evidence="3">Belongs to the CpsC/CapA family.</text>
</comment>
<evidence type="ECO:0000256" key="2">
    <source>
        <dbReference type="ARBA" id="ARBA00005132"/>
    </source>
</evidence>
<keyword evidence="5" id="KW-1003">Cell membrane</keyword>